<dbReference type="Pfam" id="PF13365">
    <property type="entry name" value="Trypsin_2"/>
    <property type="match status" value="1"/>
</dbReference>
<reference evidence="1" key="1">
    <citation type="journal article" date="2015" name="Nature">
        <title>Complex archaea that bridge the gap between prokaryotes and eukaryotes.</title>
        <authorList>
            <person name="Spang A."/>
            <person name="Saw J.H."/>
            <person name="Jorgensen S.L."/>
            <person name="Zaremba-Niedzwiedzka K."/>
            <person name="Martijn J."/>
            <person name="Lind A.E."/>
            <person name="van Eijk R."/>
            <person name="Schleper C."/>
            <person name="Guy L."/>
            <person name="Ettema T.J."/>
        </authorList>
    </citation>
    <scope>NUCLEOTIDE SEQUENCE</scope>
</reference>
<dbReference type="EMBL" id="LAZR01017170">
    <property type="protein sequence ID" value="KKM01542.1"/>
    <property type="molecule type" value="Genomic_DNA"/>
</dbReference>
<accession>A0A0F9HEH4</accession>
<name>A0A0F9HEH4_9ZZZZ</name>
<organism evidence="1">
    <name type="scientific">marine sediment metagenome</name>
    <dbReference type="NCBI Taxonomy" id="412755"/>
    <lineage>
        <taxon>unclassified sequences</taxon>
        <taxon>metagenomes</taxon>
        <taxon>ecological metagenomes</taxon>
    </lineage>
</organism>
<protein>
    <recommendedName>
        <fullName evidence="2">Serine protease</fullName>
    </recommendedName>
</protein>
<evidence type="ECO:0000313" key="1">
    <source>
        <dbReference type="EMBL" id="KKM01542.1"/>
    </source>
</evidence>
<dbReference type="InterPro" id="IPR009003">
    <property type="entry name" value="Peptidase_S1_PA"/>
</dbReference>
<evidence type="ECO:0008006" key="2">
    <source>
        <dbReference type="Google" id="ProtNLM"/>
    </source>
</evidence>
<proteinExistence type="predicted"/>
<dbReference type="InterPro" id="IPR043504">
    <property type="entry name" value="Peptidase_S1_PA_chymotrypsin"/>
</dbReference>
<sequence length="270" mass="30817">MLKFLQQPKQKEMYYIPPENFLYSAYKIKTKHSDGQKVLEGTATAFLLDIGSGIAWIITNRHVLDIDYKKSTPKYKDFKLVSLELTGRKPDDTEYTIQIVPSTHAFFDNNYENDVAMILPKATLNDNQNFEWHFNLNHLASEENFEHIIPYDVICYSGFPETHDKFMRRPILRSGRIASDPKFNYSWDEYNHGDCIAYEGFSSPGGSGSPVFATARGLPNMNNSRGAYLIGVNAGHIPGEFGHSGISYFYKSTVIYGIIEQNKLEEIKVK</sequence>
<comment type="caution">
    <text evidence="1">The sequence shown here is derived from an EMBL/GenBank/DDBJ whole genome shotgun (WGS) entry which is preliminary data.</text>
</comment>
<dbReference type="SUPFAM" id="SSF50494">
    <property type="entry name" value="Trypsin-like serine proteases"/>
    <property type="match status" value="1"/>
</dbReference>
<dbReference type="Gene3D" id="2.40.10.10">
    <property type="entry name" value="Trypsin-like serine proteases"/>
    <property type="match status" value="2"/>
</dbReference>
<gene>
    <name evidence="1" type="ORF">LCGC14_1793380</name>
</gene>
<dbReference type="AlphaFoldDB" id="A0A0F9HEH4"/>